<proteinExistence type="predicted"/>
<evidence type="ECO:0000313" key="2">
    <source>
        <dbReference type="EMBL" id="KOS47421.1"/>
    </source>
</evidence>
<accession>A0A0M8PG28</accession>
<dbReference type="EMBL" id="LHQQ01000016">
    <property type="protein sequence ID" value="KOS47421.1"/>
    <property type="molecule type" value="Genomic_DNA"/>
</dbReference>
<comment type="caution">
    <text evidence="2">The sequence shown here is derived from an EMBL/GenBank/DDBJ whole genome shotgun (WGS) entry which is preliminary data.</text>
</comment>
<reference evidence="2 3" key="1">
    <citation type="submission" date="2015-08" db="EMBL/GenBank/DDBJ databases">
        <title>Genome sequencing of Penicillium nordicum.</title>
        <authorList>
            <person name="Nguyen H.D."/>
            <person name="Seifert K.A."/>
        </authorList>
    </citation>
    <scope>NUCLEOTIDE SEQUENCE [LARGE SCALE GENOMIC DNA]</scope>
    <source>
        <strain evidence="2 3">DAOMC 185683</strain>
    </source>
</reference>
<gene>
    <name evidence="2" type="ORF">ACN38_g1579</name>
</gene>
<name>A0A0M8PG28_9EURO</name>
<sequence length="68" mass="7744">MEQSVIGWVESRYHWMVIGPGDPCTTVPRPVRKSDHAGRPIPGGNDRGKKIKTNLKMRFSLSNYLIYT</sequence>
<protein>
    <submittedName>
        <fullName evidence="2">Uncharacterized protein</fullName>
    </submittedName>
</protein>
<keyword evidence="3" id="KW-1185">Reference proteome</keyword>
<evidence type="ECO:0000256" key="1">
    <source>
        <dbReference type="SAM" id="MobiDB-lite"/>
    </source>
</evidence>
<feature type="region of interest" description="Disordered" evidence="1">
    <location>
        <begin position="27"/>
        <end position="50"/>
    </location>
</feature>
<evidence type="ECO:0000313" key="3">
    <source>
        <dbReference type="Proteomes" id="UP000037696"/>
    </source>
</evidence>
<dbReference type="AlphaFoldDB" id="A0A0M8PG28"/>
<organism evidence="2 3">
    <name type="scientific">Penicillium nordicum</name>
    <dbReference type="NCBI Taxonomy" id="229535"/>
    <lineage>
        <taxon>Eukaryota</taxon>
        <taxon>Fungi</taxon>
        <taxon>Dikarya</taxon>
        <taxon>Ascomycota</taxon>
        <taxon>Pezizomycotina</taxon>
        <taxon>Eurotiomycetes</taxon>
        <taxon>Eurotiomycetidae</taxon>
        <taxon>Eurotiales</taxon>
        <taxon>Aspergillaceae</taxon>
        <taxon>Penicillium</taxon>
    </lineage>
</organism>
<dbReference type="Proteomes" id="UP000037696">
    <property type="component" value="Unassembled WGS sequence"/>
</dbReference>